<comment type="similarity">
    <text evidence="5">Belongs to the glycosyl hydrolase 18 family.</text>
</comment>
<dbReference type="FunFam" id="3.10.50.10:FF:000001">
    <property type="entry name" value="Chitinase 3-like 1"/>
    <property type="match status" value="1"/>
</dbReference>
<feature type="chain" id="PRO_5041449948" description="GH18 domain-containing protein" evidence="6">
    <location>
        <begin position="20"/>
        <end position="382"/>
    </location>
</feature>
<dbReference type="PROSITE" id="PS01095">
    <property type="entry name" value="GH18_1"/>
    <property type="match status" value="1"/>
</dbReference>
<evidence type="ECO:0000313" key="8">
    <source>
        <dbReference type="EMBL" id="KAJ3653205.1"/>
    </source>
</evidence>
<evidence type="ECO:0000259" key="7">
    <source>
        <dbReference type="PROSITE" id="PS51910"/>
    </source>
</evidence>
<dbReference type="PANTHER" id="PTHR11177">
    <property type="entry name" value="CHITINASE"/>
    <property type="match status" value="1"/>
</dbReference>
<keyword evidence="3 4" id="KW-0326">Glycosidase</keyword>
<dbReference type="Gene3D" id="3.20.20.80">
    <property type="entry name" value="Glycosidases"/>
    <property type="match status" value="1"/>
</dbReference>
<comment type="caution">
    <text evidence="8">The sequence shown here is derived from an EMBL/GenBank/DDBJ whole genome shotgun (WGS) entry which is preliminary data.</text>
</comment>
<dbReference type="SMART" id="SM00636">
    <property type="entry name" value="Glyco_18"/>
    <property type="match status" value="1"/>
</dbReference>
<evidence type="ECO:0000256" key="2">
    <source>
        <dbReference type="ARBA" id="ARBA00023157"/>
    </source>
</evidence>
<accession>A0AA38IB39</accession>
<dbReference type="InterPro" id="IPR001223">
    <property type="entry name" value="Glyco_hydro18_cat"/>
</dbReference>
<dbReference type="AlphaFoldDB" id="A0AA38IB39"/>
<proteinExistence type="inferred from homology"/>
<protein>
    <recommendedName>
        <fullName evidence="7">GH18 domain-containing protein</fullName>
    </recommendedName>
</protein>
<evidence type="ECO:0000256" key="5">
    <source>
        <dbReference type="RuleBase" id="RU004453"/>
    </source>
</evidence>
<evidence type="ECO:0000313" key="9">
    <source>
        <dbReference type="Proteomes" id="UP001168821"/>
    </source>
</evidence>
<keyword evidence="2" id="KW-1015">Disulfide bond</keyword>
<dbReference type="GO" id="GO:0005975">
    <property type="term" value="P:carbohydrate metabolic process"/>
    <property type="evidence" value="ECO:0007669"/>
    <property type="project" value="InterPro"/>
</dbReference>
<dbReference type="InterPro" id="IPR050314">
    <property type="entry name" value="Glycosyl_Hydrlase_18"/>
</dbReference>
<dbReference type="Pfam" id="PF00704">
    <property type="entry name" value="Glyco_hydro_18"/>
    <property type="match status" value="1"/>
</dbReference>
<dbReference type="GO" id="GO:0005576">
    <property type="term" value="C:extracellular region"/>
    <property type="evidence" value="ECO:0007669"/>
    <property type="project" value="TreeGrafter"/>
</dbReference>
<dbReference type="GO" id="GO:0008061">
    <property type="term" value="F:chitin binding"/>
    <property type="evidence" value="ECO:0007669"/>
    <property type="project" value="InterPro"/>
</dbReference>
<reference evidence="8" key="1">
    <citation type="journal article" date="2023" name="G3 (Bethesda)">
        <title>Whole genome assemblies of Zophobas morio and Tenebrio molitor.</title>
        <authorList>
            <person name="Kaur S."/>
            <person name="Stinson S.A."/>
            <person name="diCenzo G.C."/>
        </authorList>
    </citation>
    <scope>NUCLEOTIDE SEQUENCE</scope>
    <source>
        <strain evidence="8">QUZm001</strain>
    </source>
</reference>
<evidence type="ECO:0000256" key="3">
    <source>
        <dbReference type="ARBA" id="ARBA00023295"/>
    </source>
</evidence>
<keyword evidence="9" id="KW-1185">Reference proteome</keyword>
<dbReference type="GO" id="GO:0006032">
    <property type="term" value="P:chitin catabolic process"/>
    <property type="evidence" value="ECO:0007669"/>
    <property type="project" value="TreeGrafter"/>
</dbReference>
<dbReference type="InterPro" id="IPR029070">
    <property type="entry name" value="Chitinase_insertion_sf"/>
</dbReference>
<dbReference type="PROSITE" id="PS51910">
    <property type="entry name" value="GH18_2"/>
    <property type="match status" value="1"/>
</dbReference>
<feature type="signal peptide" evidence="6">
    <location>
        <begin position="1"/>
        <end position="19"/>
    </location>
</feature>
<organism evidence="8 9">
    <name type="scientific">Zophobas morio</name>
    <dbReference type="NCBI Taxonomy" id="2755281"/>
    <lineage>
        <taxon>Eukaryota</taxon>
        <taxon>Metazoa</taxon>
        <taxon>Ecdysozoa</taxon>
        <taxon>Arthropoda</taxon>
        <taxon>Hexapoda</taxon>
        <taxon>Insecta</taxon>
        <taxon>Pterygota</taxon>
        <taxon>Neoptera</taxon>
        <taxon>Endopterygota</taxon>
        <taxon>Coleoptera</taxon>
        <taxon>Polyphaga</taxon>
        <taxon>Cucujiformia</taxon>
        <taxon>Tenebrionidae</taxon>
        <taxon>Zophobas</taxon>
    </lineage>
</organism>
<dbReference type="GO" id="GO:0004568">
    <property type="term" value="F:chitinase activity"/>
    <property type="evidence" value="ECO:0007669"/>
    <property type="project" value="TreeGrafter"/>
</dbReference>
<evidence type="ECO:0000256" key="1">
    <source>
        <dbReference type="ARBA" id="ARBA00022801"/>
    </source>
</evidence>
<keyword evidence="1 4" id="KW-0378">Hydrolase</keyword>
<dbReference type="CDD" id="cd02872">
    <property type="entry name" value="GH18_chitolectin_chitotriosidase"/>
    <property type="match status" value="1"/>
</dbReference>
<dbReference type="Gene3D" id="3.10.50.10">
    <property type="match status" value="1"/>
</dbReference>
<dbReference type="SUPFAM" id="SSF51445">
    <property type="entry name" value="(Trans)glycosidases"/>
    <property type="match status" value="1"/>
</dbReference>
<gene>
    <name evidence="8" type="ORF">Zmor_012469</name>
</gene>
<dbReference type="InterPro" id="IPR017853">
    <property type="entry name" value="GH"/>
</dbReference>
<sequence length="382" mass="41919">MKVAAILSILSASLALSSAGNVVCYFTSWTIYREGDGTFAAKDVDPTLCTHILYAFVGLNEDGTINILDDWEITGLEELAHLVSLKEQNPDLKILLSMGGWNEGSTTYSEVAGDETKRATLVADVISFLDENQFDGFDLDWEYPGQRDGDEWNDPPNFIQLLGELKTALNAKGYILSAAVSGGVGSIDTSYPDGQAVSDVLDMINVMTYDYHGDWESWVGHNAPLYASHLDEDDNALLNVAAGIQHWIDNGADPKKINIGIGTYGRTFTLADPSNTELYAPVYGTGEQGPYTEEAGMLGYNEICALYSDWEETWDDEQKVPHKVNGDQWVGYDNVESVKLKIDFANEKGLGGAMVWSLDTDDFKGICGEKYPLLKAINENLN</sequence>
<name>A0AA38IB39_9CUCU</name>
<dbReference type="EMBL" id="JALNTZ010000004">
    <property type="protein sequence ID" value="KAJ3653205.1"/>
    <property type="molecule type" value="Genomic_DNA"/>
</dbReference>
<evidence type="ECO:0000256" key="4">
    <source>
        <dbReference type="RuleBase" id="RU000489"/>
    </source>
</evidence>
<dbReference type="InterPro" id="IPR011583">
    <property type="entry name" value="Chitinase_II/V-like_cat"/>
</dbReference>
<dbReference type="InterPro" id="IPR001579">
    <property type="entry name" value="Glyco_hydro_18_chit_AS"/>
</dbReference>
<dbReference type="FunFam" id="3.20.20.80:FF:000097">
    <property type="entry name" value="Probable chitinase 2"/>
    <property type="match status" value="1"/>
</dbReference>
<dbReference type="SUPFAM" id="SSF54556">
    <property type="entry name" value="Chitinase insertion domain"/>
    <property type="match status" value="1"/>
</dbReference>
<dbReference type="PANTHER" id="PTHR11177:SF360">
    <property type="entry name" value="CHITINASE 4-RELATED"/>
    <property type="match status" value="1"/>
</dbReference>
<keyword evidence="6" id="KW-0732">Signal</keyword>
<evidence type="ECO:0000256" key="6">
    <source>
        <dbReference type="SAM" id="SignalP"/>
    </source>
</evidence>
<feature type="domain" description="GH18" evidence="7">
    <location>
        <begin position="20"/>
        <end position="382"/>
    </location>
</feature>
<dbReference type="Proteomes" id="UP001168821">
    <property type="component" value="Unassembled WGS sequence"/>
</dbReference>